<reference evidence="3" key="1">
    <citation type="journal article" date="2019" name="Int. J. Syst. Evol. Microbiol.">
        <title>The Global Catalogue of Microorganisms (GCM) 10K type strain sequencing project: providing services to taxonomists for standard genome sequencing and annotation.</title>
        <authorList>
            <consortium name="The Broad Institute Genomics Platform"/>
            <consortium name="The Broad Institute Genome Sequencing Center for Infectious Disease"/>
            <person name="Wu L."/>
            <person name="Ma J."/>
        </authorList>
    </citation>
    <scope>NUCLEOTIDE SEQUENCE [LARGE SCALE GENOMIC DNA]</scope>
    <source>
        <strain evidence="3">JCM 1365</strain>
    </source>
</reference>
<feature type="compositionally biased region" description="Low complexity" evidence="1">
    <location>
        <begin position="30"/>
        <end position="55"/>
    </location>
</feature>
<feature type="compositionally biased region" description="Basic and acidic residues" evidence="1">
    <location>
        <begin position="19"/>
        <end position="29"/>
    </location>
</feature>
<protein>
    <submittedName>
        <fullName evidence="2">Uncharacterized protein</fullName>
    </submittedName>
</protein>
<organism evidence="2 3">
    <name type="scientific">Terrabacter tumescens</name>
    <dbReference type="NCBI Taxonomy" id="60443"/>
    <lineage>
        <taxon>Bacteria</taxon>
        <taxon>Bacillati</taxon>
        <taxon>Actinomycetota</taxon>
        <taxon>Actinomycetes</taxon>
        <taxon>Micrococcales</taxon>
        <taxon>Intrasporangiaceae</taxon>
        <taxon>Terrabacter</taxon>
    </lineage>
</organism>
<feature type="compositionally biased region" description="Gly residues" evidence="1">
    <location>
        <begin position="1"/>
        <end position="11"/>
    </location>
</feature>
<accession>A0ABQ2I769</accession>
<dbReference type="EMBL" id="BMNZ01000006">
    <property type="protein sequence ID" value="GGN01943.1"/>
    <property type="molecule type" value="Genomic_DNA"/>
</dbReference>
<gene>
    <name evidence="2" type="ORF">GCM10009721_31500</name>
</gene>
<comment type="caution">
    <text evidence="2">The sequence shown here is derived from an EMBL/GenBank/DDBJ whole genome shotgun (WGS) entry which is preliminary data.</text>
</comment>
<sequence>MHVEAGQGGIQVTGEDGTAVERHTGDDHVGTVGTVCTVGPGVAQAGAGPDPGGQVAKEHARAGGSERGR</sequence>
<evidence type="ECO:0000313" key="3">
    <source>
        <dbReference type="Proteomes" id="UP000623461"/>
    </source>
</evidence>
<name>A0ABQ2I769_9MICO</name>
<dbReference type="Proteomes" id="UP000623461">
    <property type="component" value="Unassembled WGS sequence"/>
</dbReference>
<evidence type="ECO:0000256" key="1">
    <source>
        <dbReference type="SAM" id="MobiDB-lite"/>
    </source>
</evidence>
<proteinExistence type="predicted"/>
<feature type="compositionally biased region" description="Basic and acidic residues" evidence="1">
    <location>
        <begin position="56"/>
        <end position="69"/>
    </location>
</feature>
<keyword evidence="3" id="KW-1185">Reference proteome</keyword>
<evidence type="ECO:0000313" key="2">
    <source>
        <dbReference type="EMBL" id="GGN01943.1"/>
    </source>
</evidence>
<feature type="region of interest" description="Disordered" evidence="1">
    <location>
        <begin position="1"/>
        <end position="69"/>
    </location>
</feature>